<dbReference type="EMBL" id="LAZR01051255">
    <property type="protein sequence ID" value="KKK85552.1"/>
    <property type="molecule type" value="Genomic_DNA"/>
</dbReference>
<feature type="region of interest" description="Disordered" evidence="1">
    <location>
        <begin position="64"/>
        <end position="84"/>
    </location>
</feature>
<evidence type="ECO:0000256" key="1">
    <source>
        <dbReference type="SAM" id="MobiDB-lite"/>
    </source>
</evidence>
<evidence type="ECO:0000313" key="2">
    <source>
        <dbReference type="EMBL" id="KKK85552.1"/>
    </source>
</evidence>
<protein>
    <recommendedName>
        <fullName evidence="3">PARP-type domain-containing protein</fullName>
    </recommendedName>
</protein>
<name>A0A0F8YVT2_9ZZZZ</name>
<reference evidence="2" key="1">
    <citation type="journal article" date="2015" name="Nature">
        <title>Complex archaea that bridge the gap between prokaryotes and eukaryotes.</title>
        <authorList>
            <person name="Spang A."/>
            <person name="Saw J.H."/>
            <person name="Jorgensen S.L."/>
            <person name="Zaremba-Niedzwiedzka K."/>
            <person name="Martijn J."/>
            <person name="Lind A.E."/>
            <person name="van Eijk R."/>
            <person name="Schleper C."/>
            <person name="Guy L."/>
            <person name="Ettema T.J."/>
        </authorList>
    </citation>
    <scope>NUCLEOTIDE SEQUENCE</scope>
</reference>
<evidence type="ECO:0008006" key="3">
    <source>
        <dbReference type="Google" id="ProtNLM"/>
    </source>
</evidence>
<gene>
    <name evidence="2" type="ORF">LCGC14_2772160</name>
</gene>
<organism evidence="2">
    <name type="scientific">marine sediment metagenome</name>
    <dbReference type="NCBI Taxonomy" id="412755"/>
    <lineage>
        <taxon>unclassified sequences</taxon>
        <taxon>metagenomes</taxon>
        <taxon>ecological metagenomes</taxon>
    </lineage>
</organism>
<comment type="caution">
    <text evidence="2">The sequence shown here is derived from an EMBL/GenBank/DDBJ whole genome shotgun (WGS) entry which is preliminary data.</text>
</comment>
<proteinExistence type="predicted"/>
<dbReference type="AlphaFoldDB" id="A0A0F8YVT2"/>
<sequence>MNIYFKWCNRRSECNYCHEPILVDTVVAIHSWKTRRGWAQCKFYHPRCLSDQYEYKVKMEVPKPVRSNRGRPSLGLNTEEKRERATMLRANKRREKCRLL</sequence>
<accession>A0A0F8YVT2</accession>